<organism evidence="4 5">
    <name type="scientific">Luteimonas vadosa</name>
    <dbReference type="NCBI Taxonomy" id="1165507"/>
    <lineage>
        <taxon>Bacteria</taxon>
        <taxon>Pseudomonadati</taxon>
        <taxon>Pseudomonadota</taxon>
        <taxon>Gammaproteobacteria</taxon>
        <taxon>Lysobacterales</taxon>
        <taxon>Lysobacteraceae</taxon>
        <taxon>Luteimonas</taxon>
    </lineage>
</organism>
<feature type="domain" description="Amidohydrolase-related" evidence="3">
    <location>
        <begin position="41"/>
        <end position="337"/>
    </location>
</feature>
<keyword evidence="5" id="KW-1185">Reference proteome</keyword>
<evidence type="ECO:0000256" key="2">
    <source>
        <dbReference type="SAM" id="SignalP"/>
    </source>
</evidence>
<sequence length="354" mass="38507">MRSRRFLTVFAGVATAVLCGTASLPVAASEPAGPVAGRPVIDMHLHAFPMDEFPPGAPACPGDQDVLVPVIDPAEEVDFGAFATCAAPLLAPASATELRDASLAALRRHDVRRAVTEGPVELVADWRDAAGGDVIIPGVAFGARADKPVDELRRLHAEGKLQVLGEVYIQYRGHRPDDARYAPYFSLAEELDVPVALHLGEGPPAAARLPGYEAYRASMGSPFLLEDVLRRHPKLRIYVMHYGSPLVDEMIAMMFTHPNLYVDVAMNNWGFPRAQFHAALKRMVDAGMGKRILFGSDQMYWPGAIGEAIKSIETAPFLDEGQKRDILYNNAARFLRLTLEQVARDHAPRAPAGD</sequence>
<dbReference type="InterPro" id="IPR032466">
    <property type="entry name" value="Metal_Hydrolase"/>
</dbReference>
<dbReference type="InterPro" id="IPR032465">
    <property type="entry name" value="ACMSD"/>
</dbReference>
<dbReference type="PANTHER" id="PTHR21240:SF28">
    <property type="entry name" value="ISO-OROTATE DECARBOXYLASE (EUROFUNG)"/>
    <property type="match status" value="1"/>
</dbReference>
<dbReference type="Pfam" id="PF04909">
    <property type="entry name" value="Amidohydro_2"/>
    <property type="match status" value="1"/>
</dbReference>
<evidence type="ECO:0000259" key="3">
    <source>
        <dbReference type="Pfam" id="PF04909"/>
    </source>
</evidence>
<evidence type="ECO:0000256" key="1">
    <source>
        <dbReference type="ARBA" id="ARBA00023239"/>
    </source>
</evidence>
<keyword evidence="2" id="KW-0732">Signal</keyword>
<name>A0ABP9E8B8_9GAMM</name>
<dbReference type="Proteomes" id="UP001501323">
    <property type="component" value="Unassembled WGS sequence"/>
</dbReference>
<dbReference type="InterPro" id="IPR006680">
    <property type="entry name" value="Amidohydro-rel"/>
</dbReference>
<feature type="signal peptide" evidence="2">
    <location>
        <begin position="1"/>
        <end position="28"/>
    </location>
</feature>
<comment type="caution">
    <text evidence="4">The sequence shown here is derived from an EMBL/GenBank/DDBJ whole genome shotgun (WGS) entry which is preliminary data.</text>
</comment>
<feature type="chain" id="PRO_5046611781" evidence="2">
    <location>
        <begin position="29"/>
        <end position="354"/>
    </location>
</feature>
<dbReference type="SUPFAM" id="SSF51556">
    <property type="entry name" value="Metallo-dependent hydrolases"/>
    <property type="match status" value="1"/>
</dbReference>
<gene>
    <name evidence="4" type="ORF">GCM10023332_22470</name>
</gene>
<evidence type="ECO:0000313" key="5">
    <source>
        <dbReference type="Proteomes" id="UP001501323"/>
    </source>
</evidence>
<dbReference type="PANTHER" id="PTHR21240">
    <property type="entry name" value="2-AMINO-3-CARBOXYLMUCONATE-6-SEMIALDEHYDE DECARBOXYLASE"/>
    <property type="match status" value="1"/>
</dbReference>
<accession>A0ABP9E8B8</accession>
<evidence type="ECO:0000313" key="4">
    <source>
        <dbReference type="EMBL" id="GAA4869402.1"/>
    </source>
</evidence>
<keyword evidence="1" id="KW-0456">Lyase</keyword>
<protein>
    <submittedName>
        <fullName evidence="4">Amidohydrolase family protein</fullName>
    </submittedName>
</protein>
<proteinExistence type="predicted"/>
<dbReference type="Gene3D" id="3.20.20.140">
    <property type="entry name" value="Metal-dependent hydrolases"/>
    <property type="match status" value="1"/>
</dbReference>
<dbReference type="EMBL" id="BAABJY010000002">
    <property type="protein sequence ID" value="GAA4869402.1"/>
    <property type="molecule type" value="Genomic_DNA"/>
</dbReference>
<reference evidence="5" key="1">
    <citation type="journal article" date="2019" name="Int. J. Syst. Evol. Microbiol.">
        <title>The Global Catalogue of Microorganisms (GCM) 10K type strain sequencing project: providing services to taxonomists for standard genome sequencing and annotation.</title>
        <authorList>
            <consortium name="The Broad Institute Genomics Platform"/>
            <consortium name="The Broad Institute Genome Sequencing Center for Infectious Disease"/>
            <person name="Wu L."/>
            <person name="Ma J."/>
        </authorList>
    </citation>
    <scope>NUCLEOTIDE SEQUENCE [LARGE SCALE GENOMIC DNA]</scope>
    <source>
        <strain evidence="5">JCM 18392</strain>
    </source>
</reference>